<sequence>ERNSQQLLGKEQEISTLRQQLRAAHGDVVSSLQNQLEQKQQEAEQREKQFQALSKETEDLKNKYCAVSERCDTLEKQK</sequence>
<evidence type="ECO:0000313" key="3">
    <source>
        <dbReference type="EMBL" id="KAL0180082.1"/>
    </source>
</evidence>
<feature type="domain" description="RUFY4-like" evidence="2">
    <location>
        <begin position="3"/>
        <end position="60"/>
    </location>
</feature>
<evidence type="ECO:0000313" key="4">
    <source>
        <dbReference type="Proteomes" id="UP001529510"/>
    </source>
</evidence>
<keyword evidence="1" id="KW-0175">Coiled coil</keyword>
<organism evidence="3 4">
    <name type="scientific">Cirrhinus mrigala</name>
    <name type="common">Mrigala</name>
    <dbReference type="NCBI Taxonomy" id="683832"/>
    <lineage>
        <taxon>Eukaryota</taxon>
        <taxon>Metazoa</taxon>
        <taxon>Chordata</taxon>
        <taxon>Craniata</taxon>
        <taxon>Vertebrata</taxon>
        <taxon>Euteleostomi</taxon>
        <taxon>Actinopterygii</taxon>
        <taxon>Neopterygii</taxon>
        <taxon>Teleostei</taxon>
        <taxon>Ostariophysi</taxon>
        <taxon>Cypriniformes</taxon>
        <taxon>Cyprinidae</taxon>
        <taxon>Labeoninae</taxon>
        <taxon>Labeonini</taxon>
        <taxon>Cirrhinus</taxon>
    </lineage>
</organism>
<keyword evidence="4" id="KW-1185">Reference proteome</keyword>
<feature type="coiled-coil region" evidence="1">
    <location>
        <begin position="29"/>
        <end position="63"/>
    </location>
</feature>
<comment type="caution">
    <text evidence="3">The sequence shown here is derived from an EMBL/GenBank/DDBJ whole genome shotgun (WGS) entry which is preliminary data.</text>
</comment>
<reference evidence="3 4" key="1">
    <citation type="submission" date="2024-05" db="EMBL/GenBank/DDBJ databases">
        <title>Genome sequencing and assembly of Indian major carp, Cirrhinus mrigala (Hamilton, 1822).</title>
        <authorList>
            <person name="Mohindra V."/>
            <person name="Chowdhury L.M."/>
            <person name="Lal K."/>
            <person name="Jena J.K."/>
        </authorList>
    </citation>
    <scope>NUCLEOTIDE SEQUENCE [LARGE SCALE GENOMIC DNA]</scope>
    <source>
        <strain evidence="3">CM1030</strain>
        <tissue evidence="3">Blood</tissue>
    </source>
</reference>
<dbReference type="Proteomes" id="UP001529510">
    <property type="component" value="Unassembled WGS sequence"/>
</dbReference>
<protein>
    <recommendedName>
        <fullName evidence="2">RUFY4-like domain-containing protein</fullName>
    </recommendedName>
</protein>
<dbReference type="PANTHER" id="PTHR31838:SF1">
    <property type="entry name" value="CENTROSOMAL PROTEIN OF 55 KDA"/>
    <property type="match status" value="1"/>
</dbReference>
<feature type="non-terminal residue" evidence="3">
    <location>
        <position position="78"/>
    </location>
</feature>
<feature type="non-terminal residue" evidence="3">
    <location>
        <position position="1"/>
    </location>
</feature>
<dbReference type="InterPro" id="IPR059036">
    <property type="entry name" value="RUFY4_dom"/>
</dbReference>
<name>A0ABD0Q1K6_CIRMR</name>
<dbReference type="EMBL" id="JAMKFB020000012">
    <property type="protein sequence ID" value="KAL0180082.1"/>
    <property type="molecule type" value="Genomic_DNA"/>
</dbReference>
<dbReference type="AlphaFoldDB" id="A0ABD0Q1K6"/>
<accession>A0ABD0Q1K6</accession>
<dbReference type="InterPro" id="IPR038926">
    <property type="entry name" value="CEP55"/>
</dbReference>
<dbReference type="PANTHER" id="PTHR31838">
    <property type="entry name" value="CENTROSOMAL PROTEIN OF 55 KDA"/>
    <property type="match status" value="1"/>
</dbReference>
<gene>
    <name evidence="3" type="ORF">M9458_025524</name>
</gene>
<proteinExistence type="predicted"/>
<evidence type="ECO:0000259" key="2">
    <source>
        <dbReference type="Pfam" id="PF25366"/>
    </source>
</evidence>
<evidence type="ECO:0000256" key="1">
    <source>
        <dbReference type="SAM" id="Coils"/>
    </source>
</evidence>
<dbReference type="Pfam" id="PF25366">
    <property type="entry name" value="RUFY4"/>
    <property type="match status" value="1"/>
</dbReference>